<dbReference type="EMBL" id="BAABEP010000012">
    <property type="protein sequence ID" value="GAA3725007.1"/>
    <property type="molecule type" value="Genomic_DNA"/>
</dbReference>
<dbReference type="Pfam" id="PF01243">
    <property type="entry name" value="PNPOx_N"/>
    <property type="match status" value="1"/>
</dbReference>
<reference evidence="4" key="1">
    <citation type="journal article" date="2019" name="Int. J. Syst. Evol. Microbiol.">
        <title>The Global Catalogue of Microorganisms (GCM) 10K type strain sequencing project: providing services to taxonomists for standard genome sequencing and annotation.</title>
        <authorList>
            <consortium name="The Broad Institute Genomics Platform"/>
            <consortium name="The Broad Institute Genome Sequencing Center for Infectious Disease"/>
            <person name="Wu L."/>
            <person name="Ma J."/>
        </authorList>
    </citation>
    <scope>NUCLEOTIDE SEQUENCE [LARGE SCALE GENOMIC DNA]</scope>
    <source>
        <strain evidence="4">JCM 30846</strain>
    </source>
</reference>
<accession>A0ABP7EW30</accession>
<keyword evidence="1" id="KW-0560">Oxidoreductase</keyword>
<comment type="caution">
    <text evidence="3">The sequence shown here is derived from an EMBL/GenBank/DDBJ whole genome shotgun (WGS) entry which is preliminary data.</text>
</comment>
<proteinExistence type="predicted"/>
<evidence type="ECO:0000256" key="1">
    <source>
        <dbReference type="ARBA" id="ARBA00023002"/>
    </source>
</evidence>
<dbReference type="NCBIfam" id="TIGR03666">
    <property type="entry name" value="Rv2061_F420"/>
    <property type="match status" value="1"/>
</dbReference>
<feature type="domain" description="Pyridoxamine 5'-phosphate oxidase N-terminal" evidence="2">
    <location>
        <begin position="9"/>
        <end position="108"/>
    </location>
</feature>
<dbReference type="RefSeq" id="WP_345645054.1">
    <property type="nucleotide sequence ID" value="NZ_BAABEP010000012.1"/>
</dbReference>
<keyword evidence="4" id="KW-1185">Reference proteome</keyword>
<dbReference type="InterPro" id="IPR011576">
    <property type="entry name" value="Pyridox_Oxase_N"/>
</dbReference>
<dbReference type="PANTHER" id="PTHR35176">
    <property type="entry name" value="HEME OXYGENASE HI_0854-RELATED"/>
    <property type="match status" value="1"/>
</dbReference>
<dbReference type="InterPro" id="IPR052019">
    <property type="entry name" value="F420H2_bilvrd_red/Heme_oxyg"/>
</dbReference>
<dbReference type="Proteomes" id="UP001499884">
    <property type="component" value="Unassembled WGS sequence"/>
</dbReference>
<evidence type="ECO:0000313" key="4">
    <source>
        <dbReference type="Proteomes" id="UP001499884"/>
    </source>
</evidence>
<dbReference type="Gene3D" id="2.30.110.10">
    <property type="entry name" value="Electron Transport, Fmn-binding Protein, Chain A"/>
    <property type="match status" value="1"/>
</dbReference>
<dbReference type="SUPFAM" id="SSF50475">
    <property type="entry name" value="FMN-binding split barrel"/>
    <property type="match status" value="1"/>
</dbReference>
<protein>
    <recommendedName>
        <fullName evidence="2">Pyridoxamine 5'-phosphate oxidase N-terminal domain-containing protein</fullName>
    </recommendedName>
</protein>
<dbReference type="InterPro" id="IPR019965">
    <property type="entry name" value="PPOX_F420-dep_Rv2061_put"/>
</dbReference>
<sequence>MTSLDRRTLDALARSRYVSLTTYREDGLGIDTPVWHAVDHRTLYVLTRADSWKVRRIRRTPRAVVTVCTVRGRIEQGAVRAEGTARLLPEADELDHVRGLLAGKYGWQYRVTDLSARLTGGRRRHPMTGIAVAL</sequence>
<evidence type="ECO:0000313" key="3">
    <source>
        <dbReference type="EMBL" id="GAA3725007.1"/>
    </source>
</evidence>
<name>A0ABP7EW30_9ACTN</name>
<dbReference type="InterPro" id="IPR012349">
    <property type="entry name" value="Split_barrel_FMN-bd"/>
</dbReference>
<organism evidence="3 4">
    <name type="scientific">Streptomyces tremellae</name>
    <dbReference type="NCBI Taxonomy" id="1124239"/>
    <lineage>
        <taxon>Bacteria</taxon>
        <taxon>Bacillati</taxon>
        <taxon>Actinomycetota</taxon>
        <taxon>Actinomycetes</taxon>
        <taxon>Kitasatosporales</taxon>
        <taxon>Streptomycetaceae</taxon>
        <taxon>Streptomyces</taxon>
    </lineage>
</organism>
<gene>
    <name evidence="3" type="ORF">GCM10023082_23770</name>
</gene>
<dbReference type="PANTHER" id="PTHR35176:SF11">
    <property type="entry name" value="PYRIDOXAMINE 5'-PHOSPHATE OXIDASE FAMILY PROTEIN"/>
    <property type="match status" value="1"/>
</dbReference>
<evidence type="ECO:0000259" key="2">
    <source>
        <dbReference type="Pfam" id="PF01243"/>
    </source>
</evidence>